<gene>
    <name evidence="6" type="primary">LOC118422904</name>
</gene>
<feature type="repeat" description="ANK" evidence="3">
    <location>
        <begin position="136"/>
        <end position="168"/>
    </location>
</feature>
<dbReference type="SMART" id="SM00248">
    <property type="entry name" value="ANK"/>
    <property type="match status" value="5"/>
</dbReference>
<dbReference type="AlphaFoldDB" id="A0A9J7N1C6"/>
<dbReference type="Gene3D" id="2.60.220.30">
    <property type="match status" value="2"/>
</dbReference>
<protein>
    <submittedName>
        <fullName evidence="6">P53-induced death domain-containing protein 1-like</fullName>
    </submittedName>
</protein>
<reference evidence="5" key="1">
    <citation type="journal article" date="2020" name="Nat. Ecol. Evol.">
        <title>Deeply conserved synteny resolves early events in vertebrate evolution.</title>
        <authorList>
            <person name="Simakov O."/>
            <person name="Marletaz F."/>
            <person name="Yue J.X."/>
            <person name="O'Connell B."/>
            <person name="Jenkins J."/>
            <person name="Brandt A."/>
            <person name="Calef R."/>
            <person name="Tung C.H."/>
            <person name="Huang T.K."/>
            <person name="Schmutz J."/>
            <person name="Satoh N."/>
            <person name="Yu J.K."/>
            <person name="Putnam N.H."/>
            <person name="Green R.E."/>
            <person name="Rokhsar D.S."/>
        </authorList>
    </citation>
    <scope>NUCLEOTIDE SEQUENCE [LARGE SCALE GENOMIC DNA]</scope>
    <source>
        <strain evidence="5">S238N-H82</strain>
    </source>
</reference>
<feature type="repeat" description="ANK" evidence="3">
    <location>
        <begin position="103"/>
        <end position="135"/>
    </location>
</feature>
<dbReference type="InterPro" id="IPR000906">
    <property type="entry name" value="ZU5_dom"/>
</dbReference>
<dbReference type="InterPro" id="IPR002110">
    <property type="entry name" value="Ankyrin_rpt"/>
</dbReference>
<dbReference type="Pfam" id="PF00791">
    <property type="entry name" value="ZU5"/>
    <property type="match status" value="1"/>
</dbReference>
<organism evidence="5 6">
    <name type="scientific">Branchiostoma floridae</name>
    <name type="common">Florida lancelet</name>
    <name type="synonym">Amphioxus</name>
    <dbReference type="NCBI Taxonomy" id="7739"/>
    <lineage>
        <taxon>Eukaryota</taxon>
        <taxon>Metazoa</taxon>
        <taxon>Chordata</taxon>
        <taxon>Cephalochordata</taxon>
        <taxon>Leptocardii</taxon>
        <taxon>Amphioxiformes</taxon>
        <taxon>Branchiostomatidae</taxon>
        <taxon>Branchiostoma</taxon>
    </lineage>
</organism>
<feature type="domain" description="ZU5" evidence="4">
    <location>
        <begin position="212"/>
        <end position="340"/>
    </location>
</feature>
<dbReference type="PANTHER" id="PTHR24171:SF9">
    <property type="entry name" value="ANKYRIN REPEAT DOMAIN-CONTAINING PROTEIN 39"/>
    <property type="match status" value="1"/>
</dbReference>
<dbReference type="PRINTS" id="PR01415">
    <property type="entry name" value="ANKYRIN"/>
</dbReference>
<dbReference type="Proteomes" id="UP000001554">
    <property type="component" value="Chromosome 9"/>
</dbReference>
<dbReference type="SMART" id="SM00218">
    <property type="entry name" value="ZU5"/>
    <property type="match status" value="1"/>
</dbReference>
<name>A0A9J7N1C6_BRAFL</name>
<dbReference type="Pfam" id="PF00023">
    <property type="entry name" value="Ank"/>
    <property type="match status" value="2"/>
</dbReference>
<dbReference type="PANTHER" id="PTHR24171">
    <property type="entry name" value="ANKYRIN REPEAT DOMAIN-CONTAINING PROTEIN 39-RELATED"/>
    <property type="match status" value="1"/>
</dbReference>
<dbReference type="OMA" id="CKWLQQR"/>
<keyword evidence="5" id="KW-1185">Reference proteome</keyword>
<dbReference type="OrthoDB" id="676979at2759"/>
<dbReference type="RefSeq" id="XP_035686645.1">
    <property type="nucleotide sequence ID" value="XM_035830752.1"/>
</dbReference>
<reference evidence="6" key="2">
    <citation type="submission" date="2025-08" db="UniProtKB">
        <authorList>
            <consortium name="RefSeq"/>
        </authorList>
    </citation>
    <scope>IDENTIFICATION</scope>
    <source>
        <strain evidence="6">S238N-H82</strain>
        <tissue evidence="6">Testes</tissue>
    </source>
</reference>
<evidence type="ECO:0000313" key="5">
    <source>
        <dbReference type="Proteomes" id="UP000001554"/>
    </source>
</evidence>
<dbReference type="SUPFAM" id="SSF48403">
    <property type="entry name" value="Ankyrin repeat"/>
    <property type="match status" value="1"/>
</dbReference>
<feature type="repeat" description="ANK" evidence="3">
    <location>
        <begin position="70"/>
        <end position="102"/>
    </location>
</feature>
<proteinExistence type="predicted"/>
<dbReference type="Gene3D" id="1.25.40.20">
    <property type="entry name" value="Ankyrin repeat-containing domain"/>
    <property type="match status" value="2"/>
</dbReference>
<dbReference type="KEGG" id="bfo:118422904"/>
<evidence type="ECO:0000259" key="4">
    <source>
        <dbReference type="PROSITE" id="PS51145"/>
    </source>
</evidence>
<dbReference type="InterPro" id="IPR036770">
    <property type="entry name" value="Ankyrin_rpt-contain_sf"/>
</dbReference>
<dbReference type="PROSITE" id="PS51145">
    <property type="entry name" value="ZU5"/>
    <property type="match status" value="1"/>
</dbReference>
<keyword evidence="2 3" id="KW-0040">ANK repeat</keyword>
<dbReference type="Pfam" id="PF12796">
    <property type="entry name" value="Ank_2"/>
    <property type="match status" value="1"/>
</dbReference>
<dbReference type="GeneID" id="118422904"/>
<keyword evidence="1" id="KW-0677">Repeat</keyword>
<dbReference type="PROSITE" id="PS50297">
    <property type="entry name" value="ANK_REP_REGION"/>
    <property type="match status" value="4"/>
</dbReference>
<dbReference type="PROSITE" id="PS50088">
    <property type="entry name" value="ANK_REPEAT"/>
    <property type="match status" value="4"/>
</dbReference>
<evidence type="ECO:0000256" key="3">
    <source>
        <dbReference type="PROSITE-ProRule" id="PRU00023"/>
    </source>
</evidence>
<sequence>MSKEEAEKKLFLASSRGDVQRVTRLLQQGVDVNFNTFGDSSLHQAASGGHVGVAELLIKARAQVDSKDEYGNSPLHKAASFGHVGVAKLLIKAGSRVDIRNKKGRTPLYWAALMGHVGVAELLIKAGAQVDSKDEKGETPLHGAASLGQTGVAELLITTGARVDSRNKDCETPKDIAASKDVSRYRTRKDRGRIFEGREKILQLFKTIKVIGLVRSVVGPEGVKLKTASCTVSVPRDAVSMKTEITCQVLNPNDVILPLGDGEMLVSDIIELGPHRIAFNQPATVEMQYSGTSAGEAREAVVWVTKNNGQWRQLDSIQKSNATVAVSVDSFGTFAVVSQLKQDRFSVPIEGHTVTSSTQPAVQITFPKQSVDIPTEIELQVQDVPGKAIEDMKAVHHSTRGLIGTGPVVQVKATGHLTTQFKQPVTVQVPHPKNYMNIQHDGPTKLRVQSEDELDNWVDVTETANIRVTQRLVEFDVYRCSRWIVILVEDDYGLPEEIGPIPLQLCKWLQQRDVQFIVMQSEMNPNALLVECTKASEAEDRRVRLLKQDYTGPQPSDIVRLFEGQKVQVTLEGNLSFAPFKSASIADQHITFHSQRLNRLQVLVKSENGQHGLEGKGYVVFYELPCVVVEESKRSEMPEAFQSRKPDGDVQPPQQLCQLPIRVPYTQPQIAQQCSEQVRVRTATEAEPPTPWNPCAWMSICCHICKTGTMAAPYQALENNPRGFSPPQLHI</sequence>
<evidence type="ECO:0000256" key="2">
    <source>
        <dbReference type="ARBA" id="ARBA00023043"/>
    </source>
</evidence>
<accession>A0A9J7N1C6</accession>
<feature type="repeat" description="ANK" evidence="3">
    <location>
        <begin position="37"/>
        <end position="69"/>
    </location>
</feature>
<evidence type="ECO:0000256" key="1">
    <source>
        <dbReference type="ARBA" id="ARBA00022737"/>
    </source>
</evidence>
<evidence type="ECO:0000313" key="6">
    <source>
        <dbReference type="RefSeq" id="XP_035686645.1"/>
    </source>
</evidence>